<organism evidence="1 2">
    <name type="scientific">Sulfuritortus calidifontis</name>
    <dbReference type="NCBI Taxonomy" id="1914471"/>
    <lineage>
        <taxon>Bacteria</taxon>
        <taxon>Pseudomonadati</taxon>
        <taxon>Pseudomonadota</taxon>
        <taxon>Betaproteobacteria</taxon>
        <taxon>Nitrosomonadales</taxon>
        <taxon>Thiobacillaceae</taxon>
        <taxon>Sulfuritortus</taxon>
    </lineage>
</organism>
<evidence type="ECO:0000313" key="2">
    <source>
        <dbReference type="Proteomes" id="UP000295135"/>
    </source>
</evidence>
<dbReference type="EMBL" id="SLZY01000002">
    <property type="protein sequence ID" value="TCS73349.1"/>
    <property type="molecule type" value="Genomic_DNA"/>
</dbReference>
<dbReference type="RefSeq" id="WP_126458578.1">
    <property type="nucleotide sequence ID" value="NZ_AP018721.1"/>
</dbReference>
<protein>
    <recommendedName>
        <fullName evidence="3">Methyltransferase family protein</fullName>
    </recommendedName>
</protein>
<dbReference type="SUPFAM" id="SSF53335">
    <property type="entry name" value="S-adenosyl-L-methionine-dependent methyltransferases"/>
    <property type="match status" value="1"/>
</dbReference>
<proteinExistence type="predicted"/>
<evidence type="ECO:0000313" key="1">
    <source>
        <dbReference type="EMBL" id="TCS73349.1"/>
    </source>
</evidence>
<comment type="caution">
    <text evidence="1">The sequence shown here is derived from an EMBL/GenBank/DDBJ whole genome shotgun (WGS) entry which is preliminary data.</text>
</comment>
<dbReference type="InterPro" id="IPR029063">
    <property type="entry name" value="SAM-dependent_MTases_sf"/>
</dbReference>
<dbReference type="OrthoDB" id="9788660at2"/>
<reference evidence="1 2" key="1">
    <citation type="submission" date="2019-03" db="EMBL/GenBank/DDBJ databases">
        <title>Genomic Encyclopedia of Type Strains, Phase IV (KMG-IV): sequencing the most valuable type-strain genomes for metagenomic binning, comparative biology and taxonomic classification.</title>
        <authorList>
            <person name="Goeker M."/>
        </authorList>
    </citation>
    <scope>NUCLEOTIDE SEQUENCE [LARGE SCALE GENOMIC DNA]</scope>
    <source>
        <strain evidence="1 2">DSM 103923</strain>
    </source>
</reference>
<accession>A0A4R3JXW3</accession>
<dbReference type="Proteomes" id="UP000295135">
    <property type="component" value="Unassembled WGS sequence"/>
</dbReference>
<gene>
    <name evidence="1" type="ORF">EDC61_102119</name>
</gene>
<dbReference type="AlphaFoldDB" id="A0A4R3JXW3"/>
<evidence type="ECO:0008006" key="3">
    <source>
        <dbReference type="Google" id="ProtNLM"/>
    </source>
</evidence>
<keyword evidence="2" id="KW-1185">Reference proteome</keyword>
<name>A0A4R3JXW3_9PROT</name>
<sequence>MTDVRKAHWERVYRDNRLEAVSWHQASPTLSLELIAASGLGTDARVLDVGGGACRLVDALPDRHLSPQGQVIIAAFAPDGPDRCSNLPVVRYSAETLAETLGEKFRLFETRAERHRTPSGASQSFLYHRFCRR</sequence>